<keyword evidence="1" id="KW-0812">Transmembrane</keyword>
<sequence>MVHFQRREPRSTCKERERESDFVRLIVIVQRVSFAYLGYLSYMRAFIFHRRACCVIIIHLTVVWSVSGRGQRSAIGLCPLFIGTEISSAVATCTLGPSDNRDDNSIVQEVDRKQT</sequence>
<keyword evidence="3" id="KW-1185">Reference proteome</keyword>
<feature type="transmembrane region" description="Helical" evidence="1">
    <location>
        <begin position="48"/>
        <end position="66"/>
    </location>
</feature>
<dbReference type="Proteomes" id="UP000054653">
    <property type="component" value="Unassembled WGS sequence"/>
</dbReference>
<reference evidence="2 3" key="1">
    <citation type="submission" date="2015-01" db="EMBL/GenBank/DDBJ databases">
        <title>Evolution of Trichinella species and genotypes.</title>
        <authorList>
            <person name="Korhonen P.K."/>
            <person name="Edoardo P."/>
            <person name="Giuseppe L.R."/>
            <person name="Gasser R.B."/>
        </authorList>
    </citation>
    <scope>NUCLEOTIDE SEQUENCE [LARGE SCALE GENOMIC DNA]</scope>
    <source>
        <strain evidence="2">ISS120</strain>
    </source>
</reference>
<evidence type="ECO:0000313" key="3">
    <source>
        <dbReference type="Proteomes" id="UP000054653"/>
    </source>
</evidence>
<accession>A0A0V1D098</accession>
<proteinExistence type="predicted"/>
<feature type="transmembrane region" description="Helical" evidence="1">
    <location>
        <begin position="21"/>
        <end position="42"/>
    </location>
</feature>
<evidence type="ECO:0000313" key="2">
    <source>
        <dbReference type="EMBL" id="KRY54881.1"/>
    </source>
</evidence>
<protein>
    <submittedName>
        <fullName evidence="2">Uncharacterized protein</fullName>
    </submittedName>
</protein>
<comment type="caution">
    <text evidence="2">The sequence shown here is derived from an EMBL/GenBank/DDBJ whole genome shotgun (WGS) entry which is preliminary data.</text>
</comment>
<keyword evidence="1" id="KW-1133">Transmembrane helix</keyword>
<evidence type="ECO:0000256" key="1">
    <source>
        <dbReference type="SAM" id="Phobius"/>
    </source>
</evidence>
<keyword evidence="1" id="KW-0472">Membrane</keyword>
<dbReference type="EMBL" id="JYDI01000063">
    <property type="protein sequence ID" value="KRY54881.1"/>
    <property type="molecule type" value="Genomic_DNA"/>
</dbReference>
<name>A0A0V1D098_TRIBR</name>
<organism evidence="2 3">
    <name type="scientific">Trichinella britovi</name>
    <name type="common">Parasitic roundworm</name>
    <dbReference type="NCBI Taxonomy" id="45882"/>
    <lineage>
        <taxon>Eukaryota</taxon>
        <taxon>Metazoa</taxon>
        <taxon>Ecdysozoa</taxon>
        <taxon>Nematoda</taxon>
        <taxon>Enoplea</taxon>
        <taxon>Dorylaimia</taxon>
        <taxon>Trichinellida</taxon>
        <taxon>Trichinellidae</taxon>
        <taxon>Trichinella</taxon>
    </lineage>
</organism>
<gene>
    <name evidence="2" type="ORF">T03_6528</name>
</gene>
<dbReference type="AlphaFoldDB" id="A0A0V1D098"/>